<organism evidence="11 16">
    <name type="scientific">Cafeteria roenbergensis</name>
    <name type="common">Marine flagellate</name>
    <dbReference type="NCBI Taxonomy" id="33653"/>
    <lineage>
        <taxon>Eukaryota</taxon>
        <taxon>Sar</taxon>
        <taxon>Stramenopiles</taxon>
        <taxon>Bigyra</taxon>
        <taxon>Opalozoa</taxon>
        <taxon>Bicosoecida</taxon>
        <taxon>Cafeteriaceae</taxon>
        <taxon>Cafeteria</taxon>
    </lineage>
</organism>
<feature type="region of interest" description="Disordered" evidence="9">
    <location>
        <begin position="195"/>
        <end position="237"/>
    </location>
</feature>
<evidence type="ECO:0000313" key="15">
    <source>
        <dbReference type="Proteomes" id="UP000322899"/>
    </source>
</evidence>
<dbReference type="InterPro" id="IPR011009">
    <property type="entry name" value="Kinase-like_dom_sf"/>
</dbReference>
<evidence type="ECO:0000256" key="5">
    <source>
        <dbReference type="ARBA" id="ARBA00022840"/>
    </source>
</evidence>
<evidence type="ECO:0000313" key="11">
    <source>
        <dbReference type="EMBL" id="KAA0151908.1"/>
    </source>
</evidence>
<dbReference type="InterPro" id="IPR050117">
    <property type="entry name" value="MAPK"/>
</dbReference>
<dbReference type="PROSITE" id="PS50011">
    <property type="entry name" value="PROTEIN_KINASE_DOM"/>
    <property type="match status" value="1"/>
</dbReference>
<dbReference type="PROSITE" id="PS01351">
    <property type="entry name" value="MAPK"/>
    <property type="match status" value="1"/>
</dbReference>
<dbReference type="InterPro" id="IPR003527">
    <property type="entry name" value="MAP_kinase_CS"/>
</dbReference>
<evidence type="ECO:0000313" key="18">
    <source>
        <dbReference type="Proteomes" id="UP000325113"/>
    </source>
</evidence>
<evidence type="ECO:0000256" key="2">
    <source>
        <dbReference type="ARBA" id="ARBA00022679"/>
    </source>
</evidence>
<dbReference type="Proteomes" id="UP000325113">
    <property type="component" value="Unassembled WGS sequence"/>
</dbReference>
<comment type="similarity">
    <text evidence="8">Belongs to the protein kinase superfamily. Ser/Thr protein kinase family. MAP kinase subfamily.</text>
</comment>
<dbReference type="PANTHER" id="PTHR24055">
    <property type="entry name" value="MITOGEN-ACTIVATED PROTEIN KINASE"/>
    <property type="match status" value="1"/>
</dbReference>
<dbReference type="InterPro" id="IPR008271">
    <property type="entry name" value="Ser/Thr_kinase_AS"/>
</dbReference>
<dbReference type="EMBL" id="VLTN01000024">
    <property type="protein sequence ID" value="KAA0151908.1"/>
    <property type="molecule type" value="Genomic_DNA"/>
</dbReference>
<dbReference type="CDD" id="cd07834">
    <property type="entry name" value="STKc_MAPK"/>
    <property type="match status" value="1"/>
</dbReference>
<evidence type="ECO:0000313" key="12">
    <source>
        <dbReference type="EMBL" id="KAA0164713.1"/>
    </source>
</evidence>
<dbReference type="FunFam" id="1.10.510.10:FF:000624">
    <property type="entry name" value="Mitogen-activated protein kinase"/>
    <property type="match status" value="1"/>
</dbReference>
<accession>A0A5A8CGJ2</accession>
<dbReference type="OMA" id="ANWEVGT"/>
<dbReference type="InterPro" id="IPR000719">
    <property type="entry name" value="Prot_kinase_dom"/>
</dbReference>
<comment type="catalytic activity">
    <reaction evidence="8">
        <text>L-threonyl-[protein] + ATP = O-phospho-L-threonyl-[protein] + ADP + H(+)</text>
        <dbReference type="Rhea" id="RHEA:46608"/>
        <dbReference type="Rhea" id="RHEA-COMP:11060"/>
        <dbReference type="Rhea" id="RHEA-COMP:11605"/>
        <dbReference type="ChEBI" id="CHEBI:15378"/>
        <dbReference type="ChEBI" id="CHEBI:30013"/>
        <dbReference type="ChEBI" id="CHEBI:30616"/>
        <dbReference type="ChEBI" id="CHEBI:61977"/>
        <dbReference type="ChEBI" id="CHEBI:456216"/>
        <dbReference type="EC" id="2.7.11.24"/>
    </reaction>
</comment>
<dbReference type="Proteomes" id="UP000323011">
    <property type="component" value="Unassembled WGS sequence"/>
</dbReference>
<dbReference type="Proteomes" id="UP000322899">
    <property type="component" value="Unassembled WGS sequence"/>
</dbReference>
<feature type="compositionally biased region" description="Low complexity" evidence="9">
    <location>
        <begin position="198"/>
        <end position="234"/>
    </location>
</feature>
<dbReference type="Pfam" id="PF00069">
    <property type="entry name" value="Pkinase"/>
    <property type="match status" value="2"/>
</dbReference>
<dbReference type="EMBL" id="VLTO01000015">
    <property type="protein sequence ID" value="KAA0175210.1"/>
    <property type="molecule type" value="Genomic_DNA"/>
</dbReference>
<name>A0A5A8CGJ2_CAFRO</name>
<dbReference type="GO" id="GO:0004707">
    <property type="term" value="F:MAP kinase activity"/>
    <property type="evidence" value="ECO:0007669"/>
    <property type="project" value="UniProtKB-EC"/>
</dbReference>
<keyword evidence="3 6" id="KW-0547">Nucleotide-binding</keyword>
<comment type="cofactor">
    <cofactor evidence="8">
        <name>Mg(2+)</name>
        <dbReference type="ChEBI" id="CHEBI:18420"/>
    </cofactor>
</comment>
<comment type="activity regulation">
    <text evidence="8">Activated by threonine and tyrosine phosphorylation.</text>
</comment>
<keyword evidence="16" id="KW-1185">Reference proteome</keyword>
<dbReference type="SUPFAM" id="SSF56112">
    <property type="entry name" value="Protein kinase-like (PK-like)"/>
    <property type="match status" value="1"/>
</dbReference>
<dbReference type="EMBL" id="VLTL01000025">
    <property type="protein sequence ID" value="KAA0169142.1"/>
    <property type="molecule type" value="Genomic_DNA"/>
</dbReference>
<evidence type="ECO:0000313" key="13">
    <source>
        <dbReference type="EMBL" id="KAA0169142.1"/>
    </source>
</evidence>
<dbReference type="Proteomes" id="UP000324907">
    <property type="component" value="Unassembled WGS sequence"/>
</dbReference>
<keyword evidence="1 7" id="KW-0723">Serine/threonine-protein kinase</keyword>
<dbReference type="EC" id="2.7.11.24" evidence="8"/>
<gene>
    <name evidence="14" type="ORF">FNF27_03218</name>
    <name evidence="13" type="ORF">FNF28_02268</name>
    <name evidence="11" type="ORF">FNF29_04314</name>
    <name evidence="12" type="ORF">FNF31_02251</name>
</gene>
<evidence type="ECO:0000259" key="10">
    <source>
        <dbReference type="PROSITE" id="PS50011"/>
    </source>
</evidence>
<dbReference type="PROSITE" id="PS00108">
    <property type="entry name" value="PROTEIN_KINASE_ST"/>
    <property type="match status" value="1"/>
</dbReference>
<evidence type="ECO:0000313" key="14">
    <source>
        <dbReference type="EMBL" id="KAA0175210.1"/>
    </source>
</evidence>
<dbReference type="PROSITE" id="PS00107">
    <property type="entry name" value="PROTEIN_KINASE_ATP"/>
    <property type="match status" value="1"/>
</dbReference>
<keyword evidence="8" id="KW-0460">Magnesium</keyword>
<dbReference type="AlphaFoldDB" id="A0A5A8CGJ2"/>
<evidence type="ECO:0000256" key="3">
    <source>
        <dbReference type="ARBA" id="ARBA00022741"/>
    </source>
</evidence>
<protein>
    <recommendedName>
        <fullName evidence="8">Mitogen-activated protein kinase</fullName>
        <ecNumber evidence="8">2.7.11.24</ecNumber>
    </recommendedName>
</protein>
<proteinExistence type="inferred from homology"/>
<evidence type="ECO:0000256" key="8">
    <source>
        <dbReference type="RuleBase" id="RU361165"/>
    </source>
</evidence>
<sequence length="453" mass="50044">MAYDPTAAAGAAPSWTVPEKFLSWDVDHTRFEMKRVLGKGSYGSVAEALDHATDPPRRVAIKRIPNVFDVFENAKRIYREISILRVLAHPNITGILHLERPPDIATFKDLYIVMEALDTDMAKLIRDETQNLTVPHVRWFLYQMLLGLKFVHSANIIHRDLKPANILLTEACDLKICDFGLARALETAIDEDAAESTAGVSGAPPPEGESSSSSGTTAGQSSSSSSASATAAAPGAPPAIARQMTKHVVTRWYRAPELPLYNDGRYSVAIDIWSIGCIMAEMLSMLDSGMPGHEKKRRALFPGGSCYPLSRGSKRSELARNKKDQLQVIFSVMGTPTEDEISRLRTADAREALSRVPPQEPISLAEKFPTAGAEAVDLLTRFLRFIPEDRCTVDEALAHPFLVPVRRPEDEVTAPVRIEFPEVNRSNIRDLIVSEIAHYNPDIPADWRARGVR</sequence>
<feature type="domain" description="Protein kinase" evidence="10">
    <location>
        <begin position="31"/>
        <end position="402"/>
    </location>
</feature>
<evidence type="ECO:0000256" key="9">
    <source>
        <dbReference type="SAM" id="MobiDB-lite"/>
    </source>
</evidence>
<keyword evidence="4 8" id="KW-0418">Kinase</keyword>
<keyword evidence="2 8" id="KW-0808">Transferase</keyword>
<evidence type="ECO:0000313" key="17">
    <source>
        <dbReference type="Proteomes" id="UP000324907"/>
    </source>
</evidence>
<evidence type="ECO:0000313" key="16">
    <source>
        <dbReference type="Proteomes" id="UP000323011"/>
    </source>
</evidence>
<dbReference type="EMBL" id="VLTM01000016">
    <property type="protein sequence ID" value="KAA0164713.1"/>
    <property type="molecule type" value="Genomic_DNA"/>
</dbReference>
<comment type="caution">
    <text evidence="11">The sequence shown here is derived from an EMBL/GenBank/DDBJ whole genome shotgun (WGS) entry which is preliminary data.</text>
</comment>
<evidence type="ECO:0000256" key="6">
    <source>
        <dbReference type="PROSITE-ProRule" id="PRU10141"/>
    </source>
</evidence>
<dbReference type="Gene3D" id="1.10.510.10">
    <property type="entry name" value="Transferase(Phosphotransferase) domain 1"/>
    <property type="match status" value="2"/>
</dbReference>
<keyword evidence="5 6" id="KW-0067">ATP-binding</keyword>
<evidence type="ECO:0000256" key="1">
    <source>
        <dbReference type="ARBA" id="ARBA00022527"/>
    </source>
</evidence>
<evidence type="ECO:0000256" key="7">
    <source>
        <dbReference type="RuleBase" id="RU000304"/>
    </source>
</evidence>
<dbReference type="InterPro" id="IPR017441">
    <property type="entry name" value="Protein_kinase_ATP_BS"/>
</dbReference>
<dbReference type="Gene3D" id="3.30.200.20">
    <property type="entry name" value="Phosphorylase Kinase, domain 1"/>
    <property type="match status" value="2"/>
</dbReference>
<dbReference type="OrthoDB" id="192887at2759"/>
<feature type="binding site" evidence="6">
    <location>
        <position position="62"/>
    </location>
    <ligand>
        <name>ATP</name>
        <dbReference type="ChEBI" id="CHEBI:30616"/>
    </ligand>
</feature>
<evidence type="ECO:0000256" key="4">
    <source>
        <dbReference type="ARBA" id="ARBA00022777"/>
    </source>
</evidence>
<dbReference type="GO" id="GO:0005524">
    <property type="term" value="F:ATP binding"/>
    <property type="evidence" value="ECO:0007669"/>
    <property type="project" value="UniProtKB-UniRule"/>
</dbReference>
<dbReference type="SMART" id="SM00220">
    <property type="entry name" value="S_TKc"/>
    <property type="match status" value="1"/>
</dbReference>
<reference evidence="15 16" key="1">
    <citation type="submission" date="2019-07" db="EMBL/GenBank/DDBJ databases">
        <title>Genomes of Cafeteria roenbergensis.</title>
        <authorList>
            <person name="Fischer M.G."/>
            <person name="Hackl T."/>
            <person name="Roman M."/>
        </authorList>
    </citation>
    <scope>NUCLEOTIDE SEQUENCE [LARGE SCALE GENOMIC DNA]</scope>
    <source>
        <strain evidence="11 16">BVI</strain>
        <strain evidence="12 18">Cflag</strain>
        <strain evidence="14 15">E4-10P</strain>
        <strain evidence="13 17">RCC970-E3</strain>
    </source>
</reference>